<dbReference type="Pfam" id="PF00067">
    <property type="entry name" value="p450"/>
    <property type="match status" value="1"/>
</dbReference>
<evidence type="ECO:0000256" key="4">
    <source>
        <dbReference type="ARBA" id="ARBA00023004"/>
    </source>
</evidence>
<organism evidence="7 8">
    <name type="scientific">Exophiala bonariae</name>
    <dbReference type="NCBI Taxonomy" id="1690606"/>
    <lineage>
        <taxon>Eukaryota</taxon>
        <taxon>Fungi</taxon>
        <taxon>Dikarya</taxon>
        <taxon>Ascomycota</taxon>
        <taxon>Pezizomycotina</taxon>
        <taxon>Eurotiomycetes</taxon>
        <taxon>Chaetothyriomycetidae</taxon>
        <taxon>Chaetothyriales</taxon>
        <taxon>Herpotrichiellaceae</taxon>
        <taxon>Exophiala</taxon>
    </lineage>
</organism>
<proteinExistence type="inferred from homology"/>
<sequence length="827" mass="92608">MSTPTNNEHASVVQDAPQEVPQQTPQDLPTGVSQHTQPAPQIVPAGVPQNTQPVAPEAIDDNDSAIGDEEDLLSTSSLTSSIFNYRQENGRTYNSYGDAYILPNDETELDRLDLQHHLLKLTWGDQLATIDVAKSGQAHRVLDVGTGTGIWAIEWGDQYPDSMVLGVDVSPIQPAFVPPNVSFEIADLTQSWSFTHKFDFIFSRMMTGAFGDWRKAIQEYYDNLNPGGSVEIQDINFDVKSDDGSLHEDSPLRKWSKYMLEASIKLGAPLDSILSVKTLLEEVGFVEIEQKVAVWPMTWWAKDPRFKKIGLWTYHNMSGSLSGISLALFTRGLGWTVEELEVFLVGVRKDMRDTKIHAYWPILRHVPGPSSAGFSKWWLLKRTLNGTIHMETAQATFDHGSLVRIGPNELVTSDPDTLRKMLAVRSPYLRSDWYDAIKIDPDHANILSERNVEKHQALRAKMAPGYAGKENLDLEETIDKVIASLVQLIKSKYISTASEYRPVDFARKAQYLTLDLIGQIAFGKPFGFIENDDDMYAYIETTENTIPVMMFVCAFPALAKVIHSPIFKSLMPKKTDSYGLGKIMGMAREVVDERFEPDAKRKWDMLGSFVAHGLTRQEAESETLVQILAGSDTTASATRAILLHVITNPPVLERLLEEIKQSDISDPIKDAEAKKMPYLQAVIKEGLRIHPPVTGLMLKIVPPGGDTILGKYLPAGTKLGYSAFGVFLDPKLWGPDSKVYRPERWLEGTPEEIRRKENDMDLVFGWGRSQCLGKTVAAIELNKIIVQLLRNFNFTIADPQKPWNSFGAGVFIVSDMWMRVTEKEPPL</sequence>
<protein>
    <recommendedName>
        <fullName evidence="9">Methyltransferase domain-containing protein</fullName>
    </recommendedName>
</protein>
<dbReference type="InterPro" id="IPR029063">
    <property type="entry name" value="SAM-dependent_MTases_sf"/>
</dbReference>
<evidence type="ECO:0000256" key="3">
    <source>
        <dbReference type="ARBA" id="ARBA00022723"/>
    </source>
</evidence>
<gene>
    <name evidence="7" type="ORF">LTR84_001409</name>
</gene>
<dbReference type="AlphaFoldDB" id="A0AAV9NCI4"/>
<dbReference type="InterPro" id="IPR002403">
    <property type="entry name" value="Cyt_P450_E_grp-IV"/>
</dbReference>
<evidence type="ECO:0000256" key="2">
    <source>
        <dbReference type="ARBA" id="ARBA00010617"/>
    </source>
</evidence>
<comment type="similarity">
    <text evidence="2">Belongs to the cytochrome P450 family.</text>
</comment>
<dbReference type="GeneID" id="89969629"/>
<dbReference type="SUPFAM" id="SSF48264">
    <property type="entry name" value="Cytochrome P450"/>
    <property type="match status" value="1"/>
</dbReference>
<dbReference type="GO" id="GO:0020037">
    <property type="term" value="F:heme binding"/>
    <property type="evidence" value="ECO:0007669"/>
    <property type="project" value="InterPro"/>
</dbReference>
<dbReference type="PRINTS" id="PR00385">
    <property type="entry name" value="P450"/>
</dbReference>
<accession>A0AAV9NCI4</accession>
<feature type="compositionally biased region" description="Polar residues" evidence="6">
    <location>
        <begin position="20"/>
        <end position="39"/>
    </location>
</feature>
<dbReference type="GO" id="GO:0016705">
    <property type="term" value="F:oxidoreductase activity, acting on paired donors, with incorporation or reduction of molecular oxygen"/>
    <property type="evidence" value="ECO:0007669"/>
    <property type="project" value="InterPro"/>
</dbReference>
<keyword evidence="4 5" id="KW-0408">Iron</keyword>
<keyword evidence="3 5" id="KW-0479">Metal-binding</keyword>
<dbReference type="GO" id="GO:0004497">
    <property type="term" value="F:monooxygenase activity"/>
    <property type="evidence" value="ECO:0007669"/>
    <property type="project" value="InterPro"/>
</dbReference>
<dbReference type="SUPFAM" id="SSF53335">
    <property type="entry name" value="S-adenosyl-L-methionine-dependent methyltransferases"/>
    <property type="match status" value="1"/>
</dbReference>
<dbReference type="EMBL" id="JAVRRD010000010">
    <property type="protein sequence ID" value="KAK5054518.1"/>
    <property type="molecule type" value="Genomic_DNA"/>
</dbReference>
<dbReference type="InterPro" id="IPR036396">
    <property type="entry name" value="Cyt_P450_sf"/>
</dbReference>
<keyword evidence="8" id="KW-1185">Reference proteome</keyword>
<evidence type="ECO:0000256" key="6">
    <source>
        <dbReference type="SAM" id="MobiDB-lite"/>
    </source>
</evidence>
<dbReference type="CDD" id="cd02440">
    <property type="entry name" value="AdoMet_MTases"/>
    <property type="match status" value="1"/>
</dbReference>
<evidence type="ECO:0000313" key="8">
    <source>
        <dbReference type="Proteomes" id="UP001358417"/>
    </source>
</evidence>
<dbReference type="PRINTS" id="PR00465">
    <property type="entry name" value="EP450IV"/>
</dbReference>
<dbReference type="Proteomes" id="UP001358417">
    <property type="component" value="Unassembled WGS sequence"/>
</dbReference>
<evidence type="ECO:0000256" key="5">
    <source>
        <dbReference type="PIRSR" id="PIRSR602403-1"/>
    </source>
</evidence>
<keyword evidence="5" id="KW-0349">Heme</keyword>
<evidence type="ECO:0008006" key="9">
    <source>
        <dbReference type="Google" id="ProtNLM"/>
    </source>
</evidence>
<dbReference type="PANTHER" id="PTHR24305:SF168">
    <property type="entry name" value="P450, PUTATIVE (EUROFUNG)-RELATED"/>
    <property type="match status" value="1"/>
</dbReference>
<dbReference type="RefSeq" id="XP_064707291.1">
    <property type="nucleotide sequence ID" value="XM_064845033.1"/>
</dbReference>
<comment type="caution">
    <text evidence="7">The sequence shown here is derived from an EMBL/GenBank/DDBJ whole genome shotgun (WGS) entry which is preliminary data.</text>
</comment>
<dbReference type="PANTHER" id="PTHR24305">
    <property type="entry name" value="CYTOCHROME P450"/>
    <property type="match status" value="1"/>
</dbReference>
<dbReference type="Gene3D" id="1.10.630.10">
    <property type="entry name" value="Cytochrome P450"/>
    <property type="match status" value="1"/>
</dbReference>
<comment type="cofactor">
    <cofactor evidence="1 5">
        <name>heme</name>
        <dbReference type="ChEBI" id="CHEBI:30413"/>
    </cofactor>
</comment>
<evidence type="ECO:0000256" key="1">
    <source>
        <dbReference type="ARBA" id="ARBA00001971"/>
    </source>
</evidence>
<dbReference type="InterPro" id="IPR050121">
    <property type="entry name" value="Cytochrome_P450_monoxygenase"/>
</dbReference>
<dbReference type="CDD" id="cd11060">
    <property type="entry name" value="CYP57A1-like"/>
    <property type="match status" value="1"/>
</dbReference>
<name>A0AAV9NCI4_9EURO</name>
<feature type="region of interest" description="Disordered" evidence="6">
    <location>
        <begin position="1"/>
        <end position="52"/>
    </location>
</feature>
<dbReference type="Pfam" id="PF13489">
    <property type="entry name" value="Methyltransf_23"/>
    <property type="match status" value="1"/>
</dbReference>
<evidence type="ECO:0000313" key="7">
    <source>
        <dbReference type="EMBL" id="KAK5054518.1"/>
    </source>
</evidence>
<reference evidence="7 8" key="1">
    <citation type="submission" date="2023-08" db="EMBL/GenBank/DDBJ databases">
        <title>Black Yeasts Isolated from many extreme environments.</title>
        <authorList>
            <person name="Coleine C."/>
            <person name="Stajich J.E."/>
            <person name="Selbmann L."/>
        </authorList>
    </citation>
    <scope>NUCLEOTIDE SEQUENCE [LARGE SCALE GENOMIC DNA]</scope>
    <source>
        <strain evidence="7 8">CCFEE 5792</strain>
    </source>
</reference>
<dbReference type="GO" id="GO:0005506">
    <property type="term" value="F:iron ion binding"/>
    <property type="evidence" value="ECO:0007669"/>
    <property type="project" value="InterPro"/>
</dbReference>
<feature type="binding site" description="axial binding residue" evidence="5">
    <location>
        <position position="771"/>
    </location>
    <ligand>
        <name>heme</name>
        <dbReference type="ChEBI" id="CHEBI:30413"/>
    </ligand>
    <ligandPart>
        <name>Fe</name>
        <dbReference type="ChEBI" id="CHEBI:18248"/>
    </ligandPart>
</feature>
<dbReference type="InterPro" id="IPR001128">
    <property type="entry name" value="Cyt_P450"/>
</dbReference>
<dbReference type="Gene3D" id="3.40.50.150">
    <property type="entry name" value="Vaccinia Virus protein VP39"/>
    <property type="match status" value="1"/>
</dbReference>